<accession>A6JW27</accession>
<dbReference type="AlphaFoldDB" id="A6JW27"/>
<evidence type="ECO:0000313" key="3">
    <source>
        <dbReference type="Proteomes" id="UP000234681"/>
    </source>
</evidence>
<evidence type="ECO:0000256" key="1">
    <source>
        <dbReference type="SAM" id="MobiDB-lite"/>
    </source>
</evidence>
<feature type="compositionally biased region" description="Polar residues" evidence="1">
    <location>
        <begin position="1"/>
        <end position="12"/>
    </location>
</feature>
<dbReference type="EMBL" id="CH474004">
    <property type="protein sequence ID" value="EDL75435.1"/>
    <property type="molecule type" value="Genomic_DNA"/>
</dbReference>
<sequence length="20" mass="2019">MVALSTKATPSAQGFPRAVS</sequence>
<proteinExistence type="predicted"/>
<evidence type="ECO:0000313" key="2">
    <source>
        <dbReference type="EMBL" id="EDL75435.1"/>
    </source>
</evidence>
<gene>
    <name evidence="2" type="ORF">rCG_23784</name>
</gene>
<feature type="non-terminal residue" evidence="2">
    <location>
        <position position="20"/>
    </location>
</feature>
<organism evidence="2 3">
    <name type="scientific">Rattus norvegicus</name>
    <name type="common">Rat</name>
    <dbReference type="NCBI Taxonomy" id="10116"/>
    <lineage>
        <taxon>Eukaryota</taxon>
        <taxon>Metazoa</taxon>
        <taxon>Chordata</taxon>
        <taxon>Craniata</taxon>
        <taxon>Vertebrata</taxon>
        <taxon>Euteleostomi</taxon>
        <taxon>Mammalia</taxon>
        <taxon>Eutheria</taxon>
        <taxon>Euarchontoglires</taxon>
        <taxon>Glires</taxon>
        <taxon>Rodentia</taxon>
        <taxon>Myomorpha</taxon>
        <taxon>Muroidea</taxon>
        <taxon>Muridae</taxon>
        <taxon>Murinae</taxon>
        <taxon>Rattus</taxon>
    </lineage>
</organism>
<dbReference type="Proteomes" id="UP000234681">
    <property type="component" value="Chromosome 9"/>
</dbReference>
<feature type="region of interest" description="Disordered" evidence="1">
    <location>
        <begin position="1"/>
        <end position="20"/>
    </location>
</feature>
<protein>
    <submittedName>
        <fullName evidence="2">RCG23784</fullName>
    </submittedName>
</protein>
<name>A6JW27_RAT</name>
<reference evidence="3" key="1">
    <citation type="submission" date="2005-09" db="EMBL/GenBank/DDBJ databases">
        <authorList>
            <person name="Mural R.J."/>
            <person name="Li P.W."/>
            <person name="Adams M.D."/>
            <person name="Amanatides P.G."/>
            <person name="Baden-Tillson H."/>
            <person name="Barnstead M."/>
            <person name="Chin S.H."/>
            <person name="Dew I."/>
            <person name="Evans C.A."/>
            <person name="Ferriera S."/>
            <person name="Flanigan M."/>
            <person name="Fosler C."/>
            <person name="Glodek A."/>
            <person name="Gu Z."/>
            <person name="Holt R.A."/>
            <person name="Jennings D."/>
            <person name="Kraft C.L."/>
            <person name="Lu F."/>
            <person name="Nguyen T."/>
            <person name="Nusskern D.R."/>
            <person name="Pfannkoch C.M."/>
            <person name="Sitter C."/>
            <person name="Sutton G.G."/>
            <person name="Venter J.C."/>
            <person name="Wang Z."/>
            <person name="Woodage T."/>
            <person name="Zheng X.H."/>
            <person name="Zhong F."/>
        </authorList>
    </citation>
    <scope>NUCLEOTIDE SEQUENCE [LARGE SCALE GENOMIC DNA]</scope>
    <source>
        <strain>BN</strain>
        <strain evidence="3">Sprague-Dawley</strain>
    </source>
</reference>